<evidence type="ECO:0000313" key="3">
    <source>
        <dbReference type="EMBL" id="AVK05093.1"/>
    </source>
</evidence>
<dbReference type="RefSeq" id="WP_034030822.1">
    <property type="nucleotide sequence ID" value="NZ_CP027169.1"/>
</dbReference>
<dbReference type="Gene3D" id="3.40.50.720">
    <property type="entry name" value="NAD(P)-binding Rossmann-like Domain"/>
    <property type="match status" value="1"/>
</dbReference>
<accession>A0A2R3ITE2</accession>
<name>A0A2R3ITE2_9PSED</name>
<dbReference type="PRINTS" id="PR00081">
    <property type="entry name" value="GDHRDH"/>
</dbReference>
<organism evidence="3 4">
    <name type="scientific">Pseudomonas paraeruginosa</name>
    <dbReference type="NCBI Taxonomy" id="2994495"/>
    <lineage>
        <taxon>Bacteria</taxon>
        <taxon>Pseudomonadati</taxon>
        <taxon>Pseudomonadota</taxon>
        <taxon>Gammaproteobacteria</taxon>
        <taxon>Pseudomonadales</taxon>
        <taxon>Pseudomonadaceae</taxon>
        <taxon>Pseudomonas</taxon>
    </lineage>
</organism>
<dbReference type="EMBL" id="CP027169">
    <property type="protein sequence ID" value="AVK05093.1"/>
    <property type="molecule type" value="Genomic_DNA"/>
</dbReference>
<keyword evidence="4" id="KW-1185">Reference proteome</keyword>
<proteinExistence type="inferred from homology"/>
<dbReference type="Proteomes" id="UP000238390">
    <property type="component" value="Chromosome"/>
</dbReference>
<evidence type="ECO:0000313" key="4">
    <source>
        <dbReference type="Proteomes" id="UP000238390"/>
    </source>
</evidence>
<dbReference type="AlphaFoldDB" id="A0A2R3ITE2"/>
<dbReference type="SUPFAM" id="SSF51735">
    <property type="entry name" value="NAD(P)-binding Rossmann-fold domains"/>
    <property type="match status" value="1"/>
</dbReference>
<evidence type="ECO:0000256" key="2">
    <source>
        <dbReference type="ARBA" id="ARBA00023002"/>
    </source>
</evidence>
<dbReference type="Pfam" id="PF13561">
    <property type="entry name" value="adh_short_C2"/>
    <property type="match status" value="1"/>
</dbReference>
<evidence type="ECO:0000256" key="1">
    <source>
        <dbReference type="ARBA" id="ARBA00006484"/>
    </source>
</evidence>
<reference evidence="3 4" key="1">
    <citation type="submission" date="2018-02" db="EMBL/GenBank/DDBJ databases">
        <title>FDA/CDC Antimicrobial Resistant Isolate Bank Genome Sequencing.</title>
        <authorList>
            <person name="Benahmed F.H."/>
            <person name="Lutgring J.D."/>
            <person name="Yoo B."/>
            <person name="Machado M."/>
            <person name="Brown A."/>
            <person name="McAllister G."/>
            <person name="Perry A."/>
            <person name="Halpin A.L."/>
            <person name="Vavikolanu K."/>
            <person name="Ott S."/>
            <person name="Zhao X."/>
            <person name="Tallon L.J."/>
            <person name="Sadzewicz L."/>
            <person name="Aluvathingal J."/>
            <person name="Nadendla S."/>
            <person name="Voskania-kordi A."/>
            <person name="Simonyan V."/>
            <person name="Patel J."/>
            <person name="Shawar R.M."/>
        </authorList>
    </citation>
    <scope>NUCLEOTIDE SEQUENCE [LARGE SCALE GENOMIC DNA]</scope>
    <source>
        <strain evidence="3 4">AR_0356</strain>
    </source>
</reference>
<dbReference type="FunFam" id="3.40.50.720:FF:000084">
    <property type="entry name" value="Short-chain dehydrogenase reductase"/>
    <property type="match status" value="1"/>
</dbReference>
<keyword evidence="2" id="KW-0560">Oxidoreductase</keyword>
<dbReference type="PANTHER" id="PTHR43639">
    <property type="entry name" value="OXIDOREDUCTASE, SHORT-CHAIN DEHYDROGENASE/REDUCTASE FAMILY (AFU_ORTHOLOGUE AFUA_5G02870)"/>
    <property type="match status" value="1"/>
</dbReference>
<dbReference type="PANTHER" id="PTHR43639:SF9">
    <property type="entry name" value="BLL5898 PROTEIN"/>
    <property type="match status" value="1"/>
</dbReference>
<protein>
    <submittedName>
        <fullName evidence="3">KR domain protein</fullName>
    </submittedName>
</protein>
<dbReference type="InterPro" id="IPR036291">
    <property type="entry name" value="NAD(P)-bd_dom_sf"/>
</dbReference>
<gene>
    <name evidence="3" type="ORF">CSB93_5993</name>
</gene>
<dbReference type="InterPro" id="IPR002347">
    <property type="entry name" value="SDR_fam"/>
</dbReference>
<dbReference type="GO" id="GO:0016491">
    <property type="term" value="F:oxidoreductase activity"/>
    <property type="evidence" value="ECO:0007669"/>
    <property type="project" value="UniProtKB-KW"/>
</dbReference>
<dbReference type="PRINTS" id="PR00080">
    <property type="entry name" value="SDRFAMILY"/>
</dbReference>
<sequence length="253" mass="26475">MSGRLDGKVALITGTGGGQGRVAALRFAREGAIVVGCDCNAAAHEETVALLRAEGLSLYGQAPVDLGDHEQARAWVEQAAAEHGGIDILYNNASAARFGKVNEFSIEDWHYTIRNEIDLLFYTTKYAWDHLAERRGVIINVSSTAAWGGSKVAGIAAHAAAKGAVVSFTRQLAVEGAPLGIRAVSLSPGFVATPGTEAFLKNPEIRAALLDGVLMDRPGEPEEVVALALFLASSEASFVTGSDFVIDGGLLAI</sequence>
<comment type="similarity">
    <text evidence="1">Belongs to the short-chain dehydrogenases/reductases (SDR) family.</text>
</comment>